<evidence type="ECO:0000256" key="1">
    <source>
        <dbReference type="SAM" id="Phobius"/>
    </source>
</evidence>
<name>A0A1F5C8U8_9BACT</name>
<feature type="transmembrane region" description="Helical" evidence="1">
    <location>
        <begin position="28"/>
        <end position="46"/>
    </location>
</feature>
<feature type="transmembrane region" description="Helical" evidence="1">
    <location>
        <begin position="78"/>
        <end position="96"/>
    </location>
</feature>
<dbReference type="Proteomes" id="UP000177947">
    <property type="component" value="Unassembled WGS sequence"/>
</dbReference>
<organism evidence="2 3">
    <name type="scientific">Candidatus Azambacteria bacterium RIFCSPLOWO2_01_FULL_37_9</name>
    <dbReference type="NCBI Taxonomy" id="1797297"/>
    <lineage>
        <taxon>Bacteria</taxon>
        <taxon>Candidatus Azamiibacteriota</taxon>
    </lineage>
</organism>
<evidence type="ECO:0008006" key="4">
    <source>
        <dbReference type="Google" id="ProtNLM"/>
    </source>
</evidence>
<sequence length="176" mass="20198">MKFFFFSLLLFFLFILQISVLPFLLIFGVLPNLLLVASIFFIFYPLGRGLDYRELMAFSFASGFLIDTYSGMPFGVVMLSFILTVALVHFLAYNFLEKANFFMVCIGVLIGSIAYSIISFGILRLYIAFNLISDLGFDYSVFFKVMLIFSVLNIGAVMVMHIPFKKFVIFTDKFKR</sequence>
<evidence type="ECO:0000313" key="3">
    <source>
        <dbReference type="Proteomes" id="UP000177947"/>
    </source>
</evidence>
<keyword evidence="1" id="KW-0472">Membrane</keyword>
<reference evidence="2 3" key="1">
    <citation type="journal article" date="2016" name="Nat. Commun.">
        <title>Thousands of microbial genomes shed light on interconnected biogeochemical processes in an aquifer system.</title>
        <authorList>
            <person name="Anantharaman K."/>
            <person name="Brown C.T."/>
            <person name="Hug L.A."/>
            <person name="Sharon I."/>
            <person name="Castelle C.J."/>
            <person name="Probst A.J."/>
            <person name="Thomas B.C."/>
            <person name="Singh A."/>
            <person name="Wilkins M.J."/>
            <person name="Karaoz U."/>
            <person name="Brodie E.L."/>
            <person name="Williams K.H."/>
            <person name="Hubbard S.S."/>
            <person name="Banfield J.F."/>
        </authorList>
    </citation>
    <scope>NUCLEOTIDE SEQUENCE [LARGE SCALE GENOMIC DNA]</scope>
</reference>
<proteinExistence type="predicted"/>
<accession>A0A1F5C8U8</accession>
<comment type="caution">
    <text evidence="2">The sequence shown here is derived from an EMBL/GenBank/DDBJ whole genome shotgun (WGS) entry which is preliminary data.</text>
</comment>
<keyword evidence="1" id="KW-0812">Transmembrane</keyword>
<protein>
    <recommendedName>
        <fullName evidence="4">Rod shape-determining protein MreD</fullName>
    </recommendedName>
</protein>
<feature type="transmembrane region" description="Helical" evidence="1">
    <location>
        <begin position="141"/>
        <end position="164"/>
    </location>
</feature>
<feature type="transmembrane region" description="Helical" evidence="1">
    <location>
        <begin position="101"/>
        <end position="129"/>
    </location>
</feature>
<keyword evidence="1" id="KW-1133">Transmembrane helix</keyword>
<dbReference type="EMBL" id="MEYQ01000010">
    <property type="protein sequence ID" value="OGD39297.1"/>
    <property type="molecule type" value="Genomic_DNA"/>
</dbReference>
<gene>
    <name evidence="2" type="ORF">A2907_00140</name>
</gene>
<dbReference type="AlphaFoldDB" id="A0A1F5C8U8"/>
<evidence type="ECO:0000313" key="2">
    <source>
        <dbReference type="EMBL" id="OGD39297.1"/>
    </source>
</evidence>